<accession>A0A0F9VK03</accession>
<sequence length="233" mass="26205">MNQAELNKEELCRFICQELPSHRLQQMLESIEAAFQKSDSHLKETYKHVPLAGPGPQSHHFTVQEALLSLPKDENFEVSNQVTKPAGGHYALVRASSMQITTSVITMGRTPPIRDARFRRLLGLINKRLEKQHPDLFKASASPLGPSQEALHALLLPHTTKWTDSNDHSSPIGVAIAVPYSDPRAGFHLFIDVGQLWQYYSEAGDEVEDIAYPTLRDRMRRAENRDQSEGGNE</sequence>
<gene>
    <name evidence="1" type="ORF">LCGC14_0087030</name>
</gene>
<comment type="caution">
    <text evidence="1">The sequence shown here is derived from an EMBL/GenBank/DDBJ whole genome shotgun (WGS) entry which is preliminary data.</text>
</comment>
<name>A0A0F9VK03_9ZZZZ</name>
<proteinExistence type="predicted"/>
<dbReference type="EMBL" id="LAZR01000023">
    <property type="protein sequence ID" value="KKO04345.1"/>
    <property type="molecule type" value="Genomic_DNA"/>
</dbReference>
<evidence type="ECO:0000313" key="1">
    <source>
        <dbReference type="EMBL" id="KKO04345.1"/>
    </source>
</evidence>
<organism evidence="1">
    <name type="scientific">marine sediment metagenome</name>
    <dbReference type="NCBI Taxonomy" id="412755"/>
    <lineage>
        <taxon>unclassified sequences</taxon>
        <taxon>metagenomes</taxon>
        <taxon>ecological metagenomes</taxon>
    </lineage>
</organism>
<protein>
    <submittedName>
        <fullName evidence="1">Uncharacterized protein</fullName>
    </submittedName>
</protein>
<reference evidence="1" key="1">
    <citation type="journal article" date="2015" name="Nature">
        <title>Complex archaea that bridge the gap between prokaryotes and eukaryotes.</title>
        <authorList>
            <person name="Spang A."/>
            <person name="Saw J.H."/>
            <person name="Jorgensen S.L."/>
            <person name="Zaremba-Niedzwiedzka K."/>
            <person name="Martijn J."/>
            <person name="Lind A.E."/>
            <person name="van Eijk R."/>
            <person name="Schleper C."/>
            <person name="Guy L."/>
            <person name="Ettema T.J."/>
        </authorList>
    </citation>
    <scope>NUCLEOTIDE SEQUENCE</scope>
</reference>
<dbReference type="AlphaFoldDB" id="A0A0F9VK03"/>